<comment type="caution">
    <text evidence="2">The sequence shown here is derived from an EMBL/GenBank/DDBJ whole genome shotgun (WGS) entry which is preliminary data.</text>
</comment>
<accession>A0AAV5JQJ7</accession>
<feature type="transmembrane region" description="Helical" evidence="1">
    <location>
        <begin position="21"/>
        <end position="42"/>
    </location>
</feature>
<keyword evidence="3" id="KW-1185">Reference proteome</keyword>
<organism evidence="2 3">
    <name type="scientific">Rubroshorea leprosula</name>
    <dbReference type="NCBI Taxonomy" id="152421"/>
    <lineage>
        <taxon>Eukaryota</taxon>
        <taxon>Viridiplantae</taxon>
        <taxon>Streptophyta</taxon>
        <taxon>Embryophyta</taxon>
        <taxon>Tracheophyta</taxon>
        <taxon>Spermatophyta</taxon>
        <taxon>Magnoliopsida</taxon>
        <taxon>eudicotyledons</taxon>
        <taxon>Gunneridae</taxon>
        <taxon>Pentapetalae</taxon>
        <taxon>rosids</taxon>
        <taxon>malvids</taxon>
        <taxon>Malvales</taxon>
        <taxon>Dipterocarpaceae</taxon>
        <taxon>Rubroshorea</taxon>
    </lineage>
</organism>
<evidence type="ECO:0000313" key="2">
    <source>
        <dbReference type="EMBL" id="GKV13226.1"/>
    </source>
</evidence>
<sequence>MPFWNLFNCPMIWKLSVKYDFLLTSTCFVSNMVMLFVCPLVGGL</sequence>
<dbReference type="Proteomes" id="UP001054252">
    <property type="component" value="Unassembled WGS sequence"/>
</dbReference>
<evidence type="ECO:0000313" key="3">
    <source>
        <dbReference type="Proteomes" id="UP001054252"/>
    </source>
</evidence>
<gene>
    <name evidence="2" type="ORF">SLEP1_g24270</name>
</gene>
<protein>
    <submittedName>
        <fullName evidence="2">Uncharacterized protein</fullName>
    </submittedName>
</protein>
<proteinExistence type="predicted"/>
<name>A0AAV5JQJ7_9ROSI</name>
<keyword evidence="1" id="KW-1133">Transmembrane helix</keyword>
<dbReference type="AlphaFoldDB" id="A0AAV5JQJ7"/>
<keyword evidence="1" id="KW-0472">Membrane</keyword>
<dbReference type="EMBL" id="BPVZ01000038">
    <property type="protein sequence ID" value="GKV13226.1"/>
    <property type="molecule type" value="Genomic_DNA"/>
</dbReference>
<keyword evidence="1" id="KW-0812">Transmembrane</keyword>
<reference evidence="2 3" key="1">
    <citation type="journal article" date="2021" name="Commun. Biol.">
        <title>The genome of Shorea leprosula (Dipterocarpaceae) highlights the ecological relevance of drought in aseasonal tropical rainforests.</title>
        <authorList>
            <person name="Ng K.K.S."/>
            <person name="Kobayashi M.J."/>
            <person name="Fawcett J.A."/>
            <person name="Hatakeyama M."/>
            <person name="Paape T."/>
            <person name="Ng C.H."/>
            <person name="Ang C.C."/>
            <person name="Tnah L.H."/>
            <person name="Lee C.T."/>
            <person name="Nishiyama T."/>
            <person name="Sese J."/>
            <person name="O'Brien M.J."/>
            <person name="Copetti D."/>
            <person name="Mohd Noor M.I."/>
            <person name="Ong R.C."/>
            <person name="Putra M."/>
            <person name="Sireger I.Z."/>
            <person name="Indrioko S."/>
            <person name="Kosugi Y."/>
            <person name="Izuno A."/>
            <person name="Isagi Y."/>
            <person name="Lee S.L."/>
            <person name="Shimizu K.K."/>
        </authorList>
    </citation>
    <scope>NUCLEOTIDE SEQUENCE [LARGE SCALE GENOMIC DNA]</scope>
    <source>
        <strain evidence="2">214</strain>
    </source>
</reference>
<evidence type="ECO:0000256" key="1">
    <source>
        <dbReference type="SAM" id="Phobius"/>
    </source>
</evidence>